<keyword evidence="11" id="KW-1185">Reference proteome</keyword>
<dbReference type="AlphaFoldDB" id="A0A0F6R1J4"/>
<evidence type="ECO:0000256" key="7">
    <source>
        <dbReference type="ARBA" id="ARBA00023136"/>
    </source>
</evidence>
<keyword evidence="6 8" id="KW-1133">Transmembrane helix</keyword>
<reference evidence="10 12" key="2">
    <citation type="submission" date="2018-12" db="EMBL/GenBank/DDBJ databases">
        <authorList>
            <consortium name="Pathogen Informatics"/>
        </authorList>
    </citation>
    <scope>NUCLEOTIDE SEQUENCE [LARGE SCALE GENOMIC DNA]</scope>
    <source>
        <strain evidence="10 12">NCTC949</strain>
    </source>
</reference>
<evidence type="ECO:0000256" key="8">
    <source>
        <dbReference type="RuleBase" id="RU363041"/>
    </source>
</evidence>
<evidence type="ECO:0000313" key="11">
    <source>
        <dbReference type="Proteomes" id="UP000033457"/>
    </source>
</evidence>
<evidence type="ECO:0000313" key="9">
    <source>
        <dbReference type="EMBL" id="AKE41078.1"/>
    </source>
</evidence>
<evidence type="ECO:0000313" key="12">
    <source>
        <dbReference type="Proteomes" id="UP000271380"/>
    </source>
</evidence>
<keyword evidence="5 8" id="KW-0812">Transmembrane</keyword>
<keyword evidence="4 8" id="KW-1003">Cell membrane</keyword>
<reference evidence="9 11" key="1">
    <citation type="journal article" date="2015" name="Genome Announc.">
        <title>Complete Genome Sequence of Corynebacterium kutscheri DSM 20755, a Corynebacterial Type Strain with Remarkably Low G+C Content of Chromosomal DNA.</title>
        <authorList>
            <person name="Ruckert C."/>
            <person name="Albersmeier A."/>
            <person name="Winkler A."/>
            <person name="Tauch A."/>
        </authorList>
    </citation>
    <scope>NUCLEOTIDE SEQUENCE [LARGE SCALE GENOMIC DNA]</scope>
    <source>
        <strain evidence="9 11">DSM 20755</strain>
    </source>
</reference>
<evidence type="ECO:0000256" key="4">
    <source>
        <dbReference type="ARBA" id="ARBA00022475"/>
    </source>
</evidence>
<proteinExistence type="inferred from homology"/>
<dbReference type="HOGENOM" id="CLU_054750_6_0_11"/>
<feature type="transmembrane region" description="Helical" evidence="8">
    <location>
        <begin position="71"/>
        <end position="90"/>
    </location>
</feature>
<keyword evidence="3" id="KW-0813">Transport</keyword>
<dbReference type="InterPro" id="IPR052017">
    <property type="entry name" value="TSUP"/>
</dbReference>
<dbReference type="Proteomes" id="UP000033457">
    <property type="component" value="Chromosome"/>
</dbReference>
<feature type="transmembrane region" description="Helical" evidence="8">
    <location>
        <begin position="128"/>
        <end position="153"/>
    </location>
</feature>
<dbReference type="PANTHER" id="PTHR30269:SF37">
    <property type="entry name" value="MEMBRANE TRANSPORTER PROTEIN"/>
    <property type="match status" value="1"/>
</dbReference>
<evidence type="ECO:0000256" key="1">
    <source>
        <dbReference type="ARBA" id="ARBA00004651"/>
    </source>
</evidence>
<dbReference type="EMBL" id="CP011312">
    <property type="protein sequence ID" value="AKE41078.1"/>
    <property type="molecule type" value="Genomic_DNA"/>
</dbReference>
<sequence length="248" mass="25189">MLATAICAGLAVLIGSCMQRISGMGLGLIAGSVLSIVLGPVDGVLVINILAMINAVMIAATMYKNIDWHKFLIIAPCALFGSIPGAWVVSAVSVPVLHIVIGSLLLLALSLVTFGARFVPPATGVTPAVAAGTISGFTNTLAGIAGPVITVYAQAARWEHKNFAATLQPIFVVSALCSLIAKFIAGTGDISQINPWIFVASGLGMGIGLLSGGILARKVPLANARALALSIAGIGGVLVLLRGFIQLL</sequence>
<dbReference type="KEGG" id="cku:UL82_04400"/>
<evidence type="ECO:0000256" key="5">
    <source>
        <dbReference type="ARBA" id="ARBA00022692"/>
    </source>
</evidence>
<dbReference type="Pfam" id="PF01925">
    <property type="entry name" value="TauE"/>
    <property type="match status" value="1"/>
</dbReference>
<accession>A0A0F6R1J4</accession>
<dbReference type="InterPro" id="IPR002781">
    <property type="entry name" value="TM_pro_TauE-like"/>
</dbReference>
<evidence type="ECO:0000256" key="6">
    <source>
        <dbReference type="ARBA" id="ARBA00022989"/>
    </source>
</evidence>
<feature type="transmembrane region" description="Helical" evidence="8">
    <location>
        <begin position="222"/>
        <end position="245"/>
    </location>
</feature>
<name>A0A0F6R1J4_9CORY</name>
<gene>
    <name evidence="10" type="ORF">NCTC949_01442</name>
    <name evidence="9" type="ORF">UL82_04400</name>
</gene>
<feature type="transmembrane region" description="Helical" evidence="8">
    <location>
        <begin position="96"/>
        <end position="116"/>
    </location>
</feature>
<evidence type="ECO:0000256" key="2">
    <source>
        <dbReference type="ARBA" id="ARBA00009142"/>
    </source>
</evidence>
<keyword evidence="7 8" id="KW-0472">Membrane</keyword>
<comment type="subcellular location">
    <subcellularLocation>
        <location evidence="1 8">Cell membrane</location>
        <topology evidence="1 8">Multi-pass membrane protein</topology>
    </subcellularLocation>
</comment>
<dbReference type="STRING" id="35755.UL82_04400"/>
<protein>
    <recommendedName>
        <fullName evidence="8">Probable membrane transporter protein</fullName>
    </recommendedName>
</protein>
<dbReference type="PANTHER" id="PTHR30269">
    <property type="entry name" value="TRANSMEMBRANE PROTEIN YFCA"/>
    <property type="match status" value="1"/>
</dbReference>
<feature type="transmembrane region" description="Helical" evidence="8">
    <location>
        <begin position="165"/>
        <end position="184"/>
    </location>
</feature>
<feature type="transmembrane region" description="Helical" evidence="8">
    <location>
        <begin position="196"/>
        <end position="216"/>
    </location>
</feature>
<dbReference type="EMBL" id="LR134377">
    <property type="protein sequence ID" value="VEH06968.1"/>
    <property type="molecule type" value="Genomic_DNA"/>
</dbReference>
<dbReference type="RefSeq" id="WP_269078405.1">
    <property type="nucleotide sequence ID" value="NZ_CP011312.1"/>
</dbReference>
<evidence type="ECO:0000313" key="10">
    <source>
        <dbReference type="EMBL" id="VEH06968.1"/>
    </source>
</evidence>
<dbReference type="GO" id="GO:0005886">
    <property type="term" value="C:plasma membrane"/>
    <property type="evidence" value="ECO:0007669"/>
    <property type="project" value="UniProtKB-SubCell"/>
</dbReference>
<dbReference type="Proteomes" id="UP000271380">
    <property type="component" value="Chromosome"/>
</dbReference>
<organism evidence="9 11">
    <name type="scientific">Corynebacterium kutscheri</name>
    <dbReference type="NCBI Taxonomy" id="35755"/>
    <lineage>
        <taxon>Bacteria</taxon>
        <taxon>Bacillati</taxon>
        <taxon>Actinomycetota</taxon>
        <taxon>Actinomycetes</taxon>
        <taxon>Mycobacteriales</taxon>
        <taxon>Corynebacteriaceae</taxon>
        <taxon>Corynebacterium</taxon>
    </lineage>
</organism>
<evidence type="ECO:0000256" key="3">
    <source>
        <dbReference type="ARBA" id="ARBA00022448"/>
    </source>
</evidence>
<comment type="similarity">
    <text evidence="2 8">Belongs to the 4-toluene sulfonate uptake permease (TSUP) (TC 2.A.102) family.</text>
</comment>